<sequence>MSALSVIRENEPATNFEDHLEFESRPTVDKLDIRITHRDTPLVVTLTSISQAFNRQSYADVTINDLYQYIFNLMNTKVKVCGQDPPKPFTDIELKSPLQLMLVYQGKPLLNTSDCVVVKTIDLKSNNNFLLNFKNYDVYLERSAGTVGGDTRSSSAARVVEMIGLTKADTGHSNKTGGTCDNNAAHDQQLAAEQEYGCCSSCAIA</sequence>
<organism evidence="1 2">
    <name type="scientific">Wickerhamomyces pijperi</name>
    <name type="common">Yeast</name>
    <name type="synonym">Pichia pijperi</name>
    <dbReference type="NCBI Taxonomy" id="599730"/>
    <lineage>
        <taxon>Eukaryota</taxon>
        <taxon>Fungi</taxon>
        <taxon>Dikarya</taxon>
        <taxon>Ascomycota</taxon>
        <taxon>Saccharomycotina</taxon>
        <taxon>Saccharomycetes</taxon>
        <taxon>Phaffomycetales</taxon>
        <taxon>Wickerhamomycetaceae</taxon>
        <taxon>Wickerhamomyces</taxon>
    </lineage>
</organism>
<dbReference type="AlphaFoldDB" id="A0A9P8QCI0"/>
<reference evidence="1" key="2">
    <citation type="submission" date="2021-01" db="EMBL/GenBank/DDBJ databases">
        <authorList>
            <person name="Schikora-Tamarit M.A."/>
        </authorList>
    </citation>
    <scope>NUCLEOTIDE SEQUENCE</scope>
    <source>
        <strain evidence="1">CBS2887</strain>
    </source>
</reference>
<evidence type="ECO:0000313" key="1">
    <source>
        <dbReference type="EMBL" id="KAH3687042.1"/>
    </source>
</evidence>
<evidence type="ECO:0000313" key="2">
    <source>
        <dbReference type="Proteomes" id="UP000774326"/>
    </source>
</evidence>
<dbReference type="EMBL" id="JAEUBG010001039">
    <property type="protein sequence ID" value="KAH3687042.1"/>
    <property type="molecule type" value="Genomic_DNA"/>
</dbReference>
<comment type="caution">
    <text evidence="1">The sequence shown here is derived from an EMBL/GenBank/DDBJ whole genome shotgun (WGS) entry which is preliminary data.</text>
</comment>
<reference evidence="1" key="1">
    <citation type="journal article" date="2021" name="Open Biol.">
        <title>Shared evolutionary footprints suggest mitochondrial oxidative damage underlies multiple complex I losses in fungi.</title>
        <authorList>
            <person name="Schikora-Tamarit M.A."/>
            <person name="Marcet-Houben M."/>
            <person name="Nosek J."/>
            <person name="Gabaldon T."/>
        </authorList>
    </citation>
    <scope>NUCLEOTIDE SEQUENCE</scope>
    <source>
        <strain evidence="1">CBS2887</strain>
    </source>
</reference>
<gene>
    <name evidence="1" type="ORF">WICPIJ_001986</name>
</gene>
<protein>
    <submittedName>
        <fullName evidence="1">Uncharacterized protein</fullName>
    </submittedName>
</protein>
<name>A0A9P8QCI0_WICPI</name>
<proteinExistence type="predicted"/>
<keyword evidence="2" id="KW-1185">Reference proteome</keyword>
<dbReference type="Proteomes" id="UP000774326">
    <property type="component" value="Unassembled WGS sequence"/>
</dbReference>
<accession>A0A9P8QCI0</accession>